<evidence type="ECO:0000256" key="1">
    <source>
        <dbReference type="SAM" id="Phobius"/>
    </source>
</evidence>
<organism evidence="2 3">
    <name type="scientific">Plasmodium falciparum (isolate NF54)</name>
    <dbReference type="NCBI Taxonomy" id="5843"/>
    <lineage>
        <taxon>Eukaryota</taxon>
        <taxon>Sar</taxon>
        <taxon>Alveolata</taxon>
        <taxon>Apicomplexa</taxon>
        <taxon>Aconoidasida</taxon>
        <taxon>Haemosporida</taxon>
        <taxon>Plasmodiidae</taxon>
        <taxon>Plasmodium</taxon>
        <taxon>Plasmodium (Laverania)</taxon>
    </lineage>
</organism>
<evidence type="ECO:0000313" key="3">
    <source>
        <dbReference type="Proteomes" id="UP000030673"/>
    </source>
</evidence>
<reference evidence="2 3" key="1">
    <citation type="submission" date="2013-02" db="EMBL/GenBank/DDBJ databases">
        <title>The Genome Sequence of Plasmodium falciparum NF54.</title>
        <authorList>
            <consortium name="The Broad Institute Genome Sequencing Platform"/>
            <consortium name="The Broad Institute Genome Sequencing Center for Infectious Disease"/>
            <person name="Neafsey D."/>
            <person name="Cheeseman I."/>
            <person name="Volkman S."/>
            <person name="Adams J."/>
            <person name="Walker B."/>
            <person name="Young S.K."/>
            <person name="Zeng Q."/>
            <person name="Gargeya S."/>
            <person name="Fitzgerald M."/>
            <person name="Haas B."/>
            <person name="Abouelleil A."/>
            <person name="Alvarado L."/>
            <person name="Arachchi H.M."/>
            <person name="Berlin A.M."/>
            <person name="Chapman S.B."/>
            <person name="Dewar J."/>
            <person name="Goldberg J."/>
            <person name="Griggs A."/>
            <person name="Gujja S."/>
            <person name="Hansen M."/>
            <person name="Howarth C."/>
            <person name="Imamovic A."/>
            <person name="Larimer J."/>
            <person name="McCowan C."/>
            <person name="Murphy C."/>
            <person name="Neiman D."/>
            <person name="Pearson M."/>
            <person name="Priest M."/>
            <person name="Roberts A."/>
            <person name="Saif S."/>
            <person name="Shea T."/>
            <person name="Sisk P."/>
            <person name="Sykes S."/>
            <person name="Wortman J."/>
            <person name="Nusbaum C."/>
            <person name="Birren B."/>
        </authorList>
    </citation>
    <scope>NUCLEOTIDE SEQUENCE [LARGE SCALE GENOMIC DNA]</scope>
    <source>
        <strain evidence="2 3">NF54</strain>
    </source>
</reference>
<dbReference type="AlphaFoldDB" id="W7KER6"/>
<proteinExistence type="predicted"/>
<keyword evidence="1" id="KW-0812">Transmembrane</keyword>
<evidence type="ECO:0000313" key="2">
    <source>
        <dbReference type="EMBL" id="EWC88197.1"/>
    </source>
</evidence>
<accession>W7KER6</accession>
<protein>
    <submittedName>
        <fullName evidence="2">Uncharacterized protein</fullName>
    </submittedName>
</protein>
<feature type="transmembrane region" description="Helical" evidence="1">
    <location>
        <begin position="25"/>
        <end position="48"/>
    </location>
</feature>
<dbReference type="Proteomes" id="UP000030673">
    <property type="component" value="Unassembled WGS sequence"/>
</dbReference>
<dbReference type="EMBL" id="KE123833">
    <property type="protein sequence ID" value="EWC88197.1"/>
    <property type="molecule type" value="Genomic_DNA"/>
</dbReference>
<keyword evidence="3" id="KW-1185">Reference proteome</keyword>
<keyword evidence="1" id="KW-1133">Transmembrane helix</keyword>
<keyword evidence="1" id="KW-0472">Membrane</keyword>
<gene>
    <name evidence="2" type="ORF">PFNF54_03115</name>
</gene>
<sequence>MPRQSRVRNADRNILRLREGASPSYLINGYTSKSIMFYSFSFVVYILLVHI</sequence>
<name>W7KER6_PLAFO</name>